<feature type="chain" id="PRO_5026706022" description="Lipoprotein" evidence="1">
    <location>
        <begin position="18"/>
        <end position="123"/>
    </location>
</feature>
<name>A0A6N1VGZ8_9HYPH</name>
<keyword evidence="3" id="KW-1185">Reference proteome</keyword>
<evidence type="ECO:0008006" key="4">
    <source>
        <dbReference type="Google" id="ProtNLM"/>
    </source>
</evidence>
<protein>
    <recommendedName>
        <fullName evidence="4">Lipoprotein</fullName>
    </recommendedName>
</protein>
<dbReference type="PROSITE" id="PS51257">
    <property type="entry name" value="PROKAR_LIPOPROTEIN"/>
    <property type="match status" value="1"/>
</dbReference>
<gene>
    <name evidence="2" type="ORF">HTY61_17190</name>
</gene>
<dbReference type="Proteomes" id="UP000509367">
    <property type="component" value="Chromosome"/>
</dbReference>
<keyword evidence="1" id="KW-0732">Signal</keyword>
<accession>A0A6N1VGZ8</accession>
<sequence>MRKTMFLLTFMSLAACASTEESTDGGILDGAELTAFFAGNSYSYFGPGNKKLAEISYDADGTIRSTLMRDGKTYSGNWSVRGDTYCTSYEYRPDLRCFQVRATDTPGRFEDLANGKVDGYFVR</sequence>
<dbReference type="EMBL" id="CP054836">
    <property type="protein sequence ID" value="QKV20058.1"/>
    <property type="molecule type" value="Genomic_DNA"/>
</dbReference>
<proteinExistence type="predicted"/>
<evidence type="ECO:0000256" key="1">
    <source>
        <dbReference type="SAM" id="SignalP"/>
    </source>
</evidence>
<organism evidence="2 3">
    <name type="scientific">Oricola thermophila</name>
    <dbReference type="NCBI Taxonomy" id="2742145"/>
    <lineage>
        <taxon>Bacteria</taxon>
        <taxon>Pseudomonadati</taxon>
        <taxon>Pseudomonadota</taxon>
        <taxon>Alphaproteobacteria</taxon>
        <taxon>Hyphomicrobiales</taxon>
        <taxon>Ahrensiaceae</taxon>
        <taxon>Oricola</taxon>
    </lineage>
</organism>
<reference evidence="2 3" key="1">
    <citation type="submission" date="2020-06" db="EMBL/GenBank/DDBJ databases">
        <title>Oricola thermophila sp. nov. isolated from a tidal sediments.</title>
        <authorList>
            <person name="Kwon K.K."/>
            <person name="Yang S.-H."/>
            <person name="Park M.-J."/>
        </authorList>
    </citation>
    <scope>NUCLEOTIDE SEQUENCE [LARGE SCALE GENOMIC DNA]</scope>
    <source>
        <strain evidence="2 3">MEBiC13590</strain>
    </source>
</reference>
<evidence type="ECO:0000313" key="3">
    <source>
        <dbReference type="Proteomes" id="UP000509367"/>
    </source>
</evidence>
<dbReference type="RefSeq" id="WP_175277949.1">
    <property type="nucleotide sequence ID" value="NZ_CP054836.1"/>
</dbReference>
<dbReference type="KEGG" id="orm:HTY61_17190"/>
<feature type="signal peptide" evidence="1">
    <location>
        <begin position="1"/>
        <end position="17"/>
    </location>
</feature>
<dbReference type="AlphaFoldDB" id="A0A6N1VGZ8"/>
<evidence type="ECO:0000313" key="2">
    <source>
        <dbReference type="EMBL" id="QKV20058.1"/>
    </source>
</evidence>